<keyword evidence="1" id="KW-0812">Transmembrane</keyword>
<gene>
    <name evidence="3" type="ORF">CURHAP_LOCUS17826</name>
    <name evidence="4" type="ORF">ORAREDHAP_LOCUS17447</name>
</gene>
<feature type="transmembrane region" description="Helical" evidence="1">
    <location>
        <begin position="38"/>
        <end position="58"/>
    </location>
</feature>
<evidence type="ECO:0000313" key="3">
    <source>
        <dbReference type="EMBL" id="CAB4271442.1"/>
    </source>
</evidence>
<keyword evidence="1" id="KW-0472">Membrane</keyword>
<dbReference type="Pfam" id="PF24867">
    <property type="entry name" value="DUF7733"/>
    <property type="match status" value="1"/>
</dbReference>
<keyword evidence="1" id="KW-1133">Transmembrane helix</keyword>
<proteinExistence type="predicted"/>
<dbReference type="AlphaFoldDB" id="A0A6J5WJI6"/>
<evidence type="ECO:0000313" key="4">
    <source>
        <dbReference type="EMBL" id="CAB4301880.1"/>
    </source>
</evidence>
<organism evidence="4 6">
    <name type="scientific">Prunus armeniaca</name>
    <name type="common">Apricot</name>
    <name type="synonym">Armeniaca vulgaris</name>
    <dbReference type="NCBI Taxonomy" id="36596"/>
    <lineage>
        <taxon>Eukaryota</taxon>
        <taxon>Viridiplantae</taxon>
        <taxon>Streptophyta</taxon>
        <taxon>Embryophyta</taxon>
        <taxon>Tracheophyta</taxon>
        <taxon>Spermatophyta</taxon>
        <taxon>Magnoliopsida</taxon>
        <taxon>eudicotyledons</taxon>
        <taxon>Gunneridae</taxon>
        <taxon>Pentapetalae</taxon>
        <taxon>rosids</taxon>
        <taxon>fabids</taxon>
        <taxon>Rosales</taxon>
        <taxon>Rosaceae</taxon>
        <taxon>Amygdaloideae</taxon>
        <taxon>Amygdaleae</taxon>
        <taxon>Prunus</taxon>
    </lineage>
</organism>
<feature type="transmembrane region" description="Helical" evidence="1">
    <location>
        <begin position="103"/>
        <end position="121"/>
    </location>
</feature>
<name>A0A6J5WJI6_PRUAR</name>
<dbReference type="InterPro" id="IPR056635">
    <property type="entry name" value="DUF7733"/>
</dbReference>
<evidence type="ECO:0000259" key="2">
    <source>
        <dbReference type="Pfam" id="PF24867"/>
    </source>
</evidence>
<reference evidence="6" key="1">
    <citation type="journal article" date="2020" name="Genome Biol.">
        <title>Gamete binning: chromosome-level and haplotype-resolved genome assembly enabled by high-throughput single-cell sequencing of gamete genomes.</title>
        <authorList>
            <person name="Campoy J.A."/>
            <person name="Sun H."/>
            <person name="Goel M."/>
            <person name="Jiao W.-B."/>
            <person name="Folz-Donahue K."/>
            <person name="Wang N."/>
            <person name="Rubio M."/>
            <person name="Liu C."/>
            <person name="Kukat C."/>
            <person name="Ruiz D."/>
            <person name="Huettel B."/>
            <person name="Schneeberger K."/>
        </authorList>
    </citation>
    <scope>NUCLEOTIDE SEQUENCE [LARGE SCALE GENOMIC DNA]</scope>
    <source>
        <strain evidence="6">cv. Rojo Pasion</strain>
    </source>
</reference>
<dbReference type="Proteomes" id="UP000507245">
    <property type="component" value="Unassembled WGS sequence"/>
</dbReference>
<reference evidence="4 5" key="2">
    <citation type="submission" date="2020-05" db="EMBL/GenBank/DDBJ databases">
        <authorList>
            <person name="Campoy J."/>
            <person name="Schneeberger K."/>
            <person name="Spophaly S."/>
        </authorList>
    </citation>
    <scope>NUCLEOTIDE SEQUENCE [LARGE SCALE GENOMIC DNA]</scope>
    <source>
        <strain evidence="4">PruArmRojPasFocal</strain>
    </source>
</reference>
<dbReference type="EMBL" id="CAEKDK010000002">
    <property type="protein sequence ID" value="CAB4271442.1"/>
    <property type="molecule type" value="Genomic_DNA"/>
</dbReference>
<accession>A0A6J5WJI6</accession>
<keyword evidence="6" id="KW-1185">Reference proteome</keyword>
<sequence length="241" mass="26979">MSGGVGPTYSDISLPKEQEHELKQSQDPTSSKLKKAGVLSFWQINALAVIIVLSASGMVSPGDFAFVLFSFIYIYFLSKFAFPTLPSSKDPQAFNPQNKFLRLYALLGVIIGLVLPIAYIFEGIMEGDKQGIKAATPHVFLLASQVFMDGVVFSDRFSTPIRVFVPVFYNSKRIFTLVEWLKNEFSKEEVYGASARRLYLGRMLAVANLAFWSSNLFGFLLLVHLPAAFKKYYSAHKESKD</sequence>
<evidence type="ECO:0000313" key="5">
    <source>
        <dbReference type="Proteomes" id="UP000507222"/>
    </source>
</evidence>
<dbReference type="Proteomes" id="UP000507222">
    <property type="component" value="Unassembled WGS sequence"/>
</dbReference>
<dbReference type="PANTHER" id="PTHR33829">
    <property type="entry name" value="OSJNBA0044M19.10 PROTEIN"/>
    <property type="match status" value="1"/>
</dbReference>
<dbReference type="PANTHER" id="PTHR33829:SF1">
    <property type="entry name" value="TRANSMEMBRANE PROTEIN"/>
    <property type="match status" value="1"/>
</dbReference>
<feature type="domain" description="DUF7733" evidence="2">
    <location>
        <begin position="40"/>
        <end position="233"/>
    </location>
</feature>
<evidence type="ECO:0000313" key="6">
    <source>
        <dbReference type="Proteomes" id="UP000507245"/>
    </source>
</evidence>
<dbReference type="OrthoDB" id="1158251at2759"/>
<evidence type="ECO:0000256" key="1">
    <source>
        <dbReference type="SAM" id="Phobius"/>
    </source>
</evidence>
<feature type="transmembrane region" description="Helical" evidence="1">
    <location>
        <begin position="209"/>
        <end position="229"/>
    </location>
</feature>
<feature type="transmembrane region" description="Helical" evidence="1">
    <location>
        <begin position="64"/>
        <end position="82"/>
    </location>
</feature>
<dbReference type="EMBL" id="CAEKKB010000002">
    <property type="protein sequence ID" value="CAB4301880.1"/>
    <property type="molecule type" value="Genomic_DNA"/>
</dbReference>
<protein>
    <recommendedName>
        <fullName evidence="2">DUF7733 domain-containing protein</fullName>
    </recommendedName>
</protein>